<comment type="caution">
    <text evidence="1">The sequence shown here is derived from an EMBL/GenBank/DDBJ whole genome shotgun (WGS) entry which is preliminary data.</text>
</comment>
<sequence length="426" mass="48281">MRNEFEQPLMRGWLDPVPPNQIPSLKKLFLRRNPFSQPSHAPWRPPSTFAPPLLSGIRTFDMVEWQSPEVMRVCFSALGDIVSITLGIFIWYLFTTFDRVEGRLLTGDIKFTPMTHIPYLLGRYSYLMSAACFVAIMHWYSSAYLPCQSVMLFMVIFGDMCMVTSTMNMMARTWALWKGNKIVTTFVVLCSLGQIALAIMVPITNVHVYWDPVERMCQERFKANERNMFAFYLYTCIWDVLILGLTIAGLKRRQHAHAWDSPVAFDIRRQGILYILCTLVTNVAMMVFAWKDLNVLMDVVLAAPGKPFVRYLMRHGAFNIGCTLGGAVNVILSSFMVTYFAESKVSDPESRTGGTGRRRGPKQNTSSTASTIIDLTDAYIRRTSSETQDGRFGDSNPEIRIQTPSSLGDGLSDTCYSSDAHMHRPL</sequence>
<evidence type="ECO:0000313" key="2">
    <source>
        <dbReference type="Proteomes" id="UP001148662"/>
    </source>
</evidence>
<evidence type="ECO:0000313" key="1">
    <source>
        <dbReference type="EMBL" id="KAJ3555309.1"/>
    </source>
</evidence>
<gene>
    <name evidence="1" type="ORF">NM688_g2652</name>
</gene>
<name>A0ACC1T8D7_9APHY</name>
<proteinExistence type="predicted"/>
<organism evidence="1 2">
    <name type="scientific">Phlebia brevispora</name>
    <dbReference type="NCBI Taxonomy" id="194682"/>
    <lineage>
        <taxon>Eukaryota</taxon>
        <taxon>Fungi</taxon>
        <taxon>Dikarya</taxon>
        <taxon>Basidiomycota</taxon>
        <taxon>Agaricomycotina</taxon>
        <taxon>Agaricomycetes</taxon>
        <taxon>Polyporales</taxon>
        <taxon>Meruliaceae</taxon>
        <taxon>Phlebia</taxon>
    </lineage>
</organism>
<protein>
    <submittedName>
        <fullName evidence="1">Uncharacterized protein</fullName>
    </submittedName>
</protein>
<dbReference type="EMBL" id="JANHOG010000343">
    <property type="protein sequence ID" value="KAJ3555309.1"/>
    <property type="molecule type" value="Genomic_DNA"/>
</dbReference>
<accession>A0ACC1T8D7</accession>
<reference evidence="1" key="1">
    <citation type="submission" date="2022-07" db="EMBL/GenBank/DDBJ databases">
        <title>Genome Sequence of Phlebia brevispora.</title>
        <authorList>
            <person name="Buettner E."/>
        </authorList>
    </citation>
    <scope>NUCLEOTIDE SEQUENCE</scope>
    <source>
        <strain evidence="1">MPL23</strain>
    </source>
</reference>
<keyword evidence="2" id="KW-1185">Reference proteome</keyword>
<dbReference type="Proteomes" id="UP001148662">
    <property type="component" value="Unassembled WGS sequence"/>
</dbReference>